<keyword evidence="4" id="KW-0255">Endonuclease</keyword>
<dbReference type="InterPro" id="IPR012933">
    <property type="entry name" value="HicA_mRNA_interferase"/>
</dbReference>
<keyword evidence="9" id="KW-1185">Reference proteome</keyword>
<name>A0A401IMI0_APHSA</name>
<evidence type="ECO:0008006" key="10">
    <source>
        <dbReference type="Google" id="ProtNLM"/>
    </source>
</evidence>
<dbReference type="GO" id="GO:0016787">
    <property type="term" value="F:hydrolase activity"/>
    <property type="evidence" value="ECO:0007669"/>
    <property type="project" value="UniProtKB-KW"/>
</dbReference>
<evidence type="ECO:0000256" key="6">
    <source>
        <dbReference type="ARBA" id="ARBA00022884"/>
    </source>
</evidence>
<reference evidence="9" key="1">
    <citation type="submission" date="2017-05" db="EMBL/GenBank/DDBJ databases">
        <title>Physiological properties and genetic analysis related to exopolysaccharide production of fresh-water unicellular cyanobacterium Aphanothece sacrum, Suizenji Nori, that has been cultured as a food source in Japan.</title>
        <authorList>
            <person name="Kanesaki Y."/>
            <person name="Yoshikawa S."/>
            <person name="Ohki K."/>
        </authorList>
    </citation>
    <scope>NUCLEOTIDE SEQUENCE [LARGE SCALE GENOMIC DNA]</scope>
    <source>
        <strain evidence="9">FPU1</strain>
    </source>
</reference>
<dbReference type="RefSeq" id="WP_124973103.1">
    <property type="nucleotide sequence ID" value="NZ_BDQK01000016.1"/>
</dbReference>
<dbReference type="Gene3D" id="3.30.920.30">
    <property type="entry name" value="Hypothetical protein"/>
    <property type="match status" value="1"/>
</dbReference>
<dbReference type="GO" id="GO:0004519">
    <property type="term" value="F:endonuclease activity"/>
    <property type="evidence" value="ECO:0007669"/>
    <property type="project" value="UniProtKB-KW"/>
</dbReference>
<evidence type="ECO:0000256" key="1">
    <source>
        <dbReference type="ARBA" id="ARBA00006620"/>
    </source>
</evidence>
<dbReference type="Pfam" id="PF07927">
    <property type="entry name" value="HicA_toxin"/>
    <property type="match status" value="1"/>
</dbReference>
<sequence length="92" mass="10712">MPTLKLFKVGKLSKLIQKLLSRPPEARFEDVRYVLESFGYVEIRSRGSHHAFENDAGDIIIIPKKGGKKVKRTYLEEIIKLLNLENWKDDNK</sequence>
<gene>
    <name evidence="8" type="ORF">AsFPU1_3878</name>
</gene>
<dbReference type="GO" id="GO:0003729">
    <property type="term" value="F:mRNA binding"/>
    <property type="evidence" value="ECO:0007669"/>
    <property type="project" value="InterPro"/>
</dbReference>
<evidence type="ECO:0000313" key="8">
    <source>
        <dbReference type="EMBL" id="GBF82449.1"/>
    </source>
</evidence>
<proteinExistence type="inferred from homology"/>
<evidence type="ECO:0000256" key="5">
    <source>
        <dbReference type="ARBA" id="ARBA00022801"/>
    </source>
</evidence>
<evidence type="ECO:0000256" key="2">
    <source>
        <dbReference type="ARBA" id="ARBA00022649"/>
    </source>
</evidence>
<keyword evidence="5" id="KW-0378">Hydrolase</keyword>
<dbReference type="AlphaFoldDB" id="A0A401IMI0"/>
<dbReference type="OrthoDB" id="129814at2"/>
<comment type="similarity">
    <text evidence="1">Belongs to the HicA mRNA interferase family.</text>
</comment>
<evidence type="ECO:0000313" key="9">
    <source>
        <dbReference type="Proteomes" id="UP000287247"/>
    </source>
</evidence>
<accession>A0A401IMI0</accession>
<keyword evidence="2" id="KW-1277">Toxin-antitoxin system</keyword>
<evidence type="ECO:0000256" key="3">
    <source>
        <dbReference type="ARBA" id="ARBA00022722"/>
    </source>
</evidence>
<evidence type="ECO:0000256" key="4">
    <source>
        <dbReference type="ARBA" id="ARBA00022759"/>
    </source>
</evidence>
<dbReference type="Proteomes" id="UP000287247">
    <property type="component" value="Unassembled WGS sequence"/>
</dbReference>
<dbReference type="EMBL" id="BDQK01000016">
    <property type="protein sequence ID" value="GBF82449.1"/>
    <property type="molecule type" value="Genomic_DNA"/>
</dbReference>
<keyword evidence="7" id="KW-0346">Stress response</keyword>
<evidence type="ECO:0000256" key="7">
    <source>
        <dbReference type="ARBA" id="ARBA00023016"/>
    </source>
</evidence>
<protein>
    <recommendedName>
        <fullName evidence="10">YcfA family protein</fullName>
    </recommendedName>
</protein>
<keyword evidence="3" id="KW-0540">Nuclease</keyword>
<dbReference type="InterPro" id="IPR038570">
    <property type="entry name" value="HicA_sf"/>
</dbReference>
<dbReference type="SUPFAM" id="SSF54786">
    <property type="entry name" value="YcfA/nrd intein domain"/>
    <property type="match status" value="1"/>
</dbReference>
<comment type="caution">
    <text evidence="8">The sequence shown here is derived from an EMBL/GenBank/DDBJ whole genome shotgun (WGS) entry which is preliminary data.</text>
</comment>
<keyword evidence="6" id="KW-0694">RNA-binding</keyword>
<organism evidence="8 9">
    <name type="scientific">Aphanothece sacrum FPU1</name>
    <dbReference type="NCBI Taxonomy" id="1920663"/>
    <lineage>
        <taxon>Bacteria</taxon>
        <taxon>Bacillati</taxon>
        <taxon>Cyanobacteriota</taxon>
        <taxon>Cyanophyceae</taxon>
        <taxon>Oscillatoriophycideae</taxon>
        <taxon>Chroococcales</taxon>
        <taxon>Aphanothecaceae</taxon>
        <taxon>Aphanothece</taxon>
    </lineage>
</organism>